<dbReference type="Proteomes" id="UP000799537">
    <property type="component" value="Unassembled WGS sequence"/>
</dbReference>
<dbReference type="EMBL" id="ML993614">
    <property type="protein sequence ID" value="KAF2162221.1"/>
    <property type="molecule type" value="Genomic_DNA"/>
</dbReference>
<dbReference type="GeneID" id="54561751"/>
<evidence type="ECO:0000256" key="1">
    <source>
        <dbReference type="SAM" id="MobiDB-lite"/>
    </source>
</evidence>
<feature type="signal peptide" evidence="2">
    <location>
        <begin position="1"/>
        <end position="19"/>
    </location>
</feature>
<proteinExistence type="predicted"/>
<sequence length="51" mass="5566">MKFIGLSVLVVAIASLSMASQVGNPSAEPVEESIKEFKREPEDAHTETCCW</sequence>
<dbReference type="RefSeq" id="XP_033663110.1">
    <property type="nucleotide sequence ID" value="XM_033808479.1"/>
</dbReference>
<name>A0A6A6C5A1_ZASCE</name>
<keyword evidence="2" id="KW-0732">Signal</keyword>
<evidence type="ECO:0000313" key="4">
    <source>
        <dbReference type="Proteomes" id="UP000799537"/>
    </source>
</evidence>
<feature type="compositionally biased region" description="Basic and acidic residues" evidence="1">
    <location>
        <begin position="32"/>
        <end position="51"/>
    </location>
</feature>
<accession>A0A6A6C5A1</accession>
<feature type="region of interest" description="Disordered" evidence="1">
    <location>
        <begin position="23"/>
        <end position="51"/>
    </location>
</feature>
<feature type="chain" id="PRO_5025364608" evidence="2">
    <location>
        <begin position="20"/>
        <end position="51"/>
    </location>
</feature>
<dbReference type="AlphaFoldDB" id="A0A6A6C5A1"/>
<reference evidence="3" key="1">
    <citation type="journal article" date="2020" name="Stud. Mycol.">
        <title>101 Dothideomycetes genomes: a test case for predicting lifestyles and emergence of pathogens.</title>
        <authorList>
            <person name="Haridas S."/>
            <person name="Albert R."/>
            <person name="Binder M."/>
            <person name="Bloem J."/>
            <person name="Labutti K."/>
            <person name="Salamov A."/>
            <person name="Andreopoulos B."/>
            <person name="Baker S."/>
            <person name="Barry K."/>
            <person name="Bills G."/>
            <person name="Bluhm B."/>
            <person name="Cannon C."/>
            <person name="Castanera R."/>
            <person name="Culley D."/>
            <person name="Daum C."/>
            <person name="Ezra D."/>
            <person name="Gonzalez J."/>
            <person name="Henrissat B."/>
            <person name="Kuo A."/>
            <person name="Liang C."/>
            <person name="Lipzen A."/>
            <person name="Lutzoni F."/>
            <person name="Magnuson J."/>
            <person name="Mondo S."/>
            <person name="Nolan M."/>
            <person name="Ohm R."/>
            <person name="Pangilinan J."/>
            <person name="Park H.-J."/>
            <person name="Ramirez L."/>
            <person name="Alfaro M."/>
            <person name="Sun H."/>
            <person name="Tritt A."/>
            <person name="Yoshinaga Y."/>
            <person name="Zwiers L.-H."/>
            <person name="Turgeon B."/>
            <person name="Goodwin S."/>
            <person name="Spatafora J."/>
            <person name="Crous P."/>
            <person name="Grigoriev I."/>
        </authorList>
    </citation>
    <scope>NUCLEOTIDE SEQUENCE</scope>
    <source>
        <strain evidence="3">ATCC 36951</strain>
    </source>
</reference>
<protein>
    <submittedName>
        <fullName evidence="3">Uncharacterized protein</fullName>
    </submittedName>
</protein>
<gene>
    <name evidence="3" type="ORF">M409DRAFT_27227</name>
</gene>
<keyword evidence="4" id="KW-1185">Reference proteome</keyword>
<evidence type="ECO:0000256" key="2">
    <source>
        <dbReference type="SAM" id="SignalP"/>
    </source>
</evidence>
<organism evidence="3 4">
    <name type="scientific">Zasmidium cellare ATCC 36951</name>
    <dbReference type="NCBI Taxonomy" id="1080233"/>
    <lineage>
        <taxon>Eukaryota</taxon>
        <taxon>Fungi</taxon>
        <taxon>Dikarya</taxon>
        <taxon>Ascomycota</taxon>
        <taxon>Pezizomycotina</taxon>
        <taxon>Dothideomycetes</taxon>
        <taxon>Dothideomycetidae</taxon>
        <taxon>Mycosphaerellales</taxon>
        <taxon>Mycosphaerellaceae</taxon>
        <taxon>Zasmidium</taxon>
    </lineage>
</organism>
<evidence type="ECO:0000313" key="3">
    <source>
        <dbReference type="EMBL" id="KAF2162221.1"/>
    </source>
</evidence>